<evidence type="ECO:0000313" key="2">
    <source>
        <dbReference type="EMBL" id="OBT94386.1"/>
    </source>
</evidence>
<evidence type="ECO:0000313" key="3">
    <source>
        <dbReference type="Proteomes" id="UP000091956"/>
    </source>
</evidence>
<name>A0A1B8GEY1_9PEZI</name>
<dbReference type="PANTHER" id="PTHR21310:SF15">
    <property type="entry name" value="AMINOGLYCOSIDE PHOSPHOTRANSFERASE DOMAIN-CONTAINING PROTEIN"/>
    <property type="match status" value="1"/>
</dbReference>
<dbReference type="CDD" id="cd05120">
    <property type="entry name" value="APH_ChoK_like"/>
    <property type="match status" value="1"/>
</dbReference>
<sequence length="485" mass="54319">MASLKLAALELISLARLEPTEHLLLKQFVEGAVDPERAAQYLLSNINKSSHQEVETSLRCFKKDWRDLVMTLRALDPIPVCLDELVRRRDGPYCSTSSIDPPKKGIVSMSETAYIIPPSMFQSVDLAKDGRMRTILDAFLSPLHIARLRTLLQSHGADDRTILQNLWLLSPTIHRAFRGGHVNVEARGLTSKNPETELQEIDSEPEGTKLPEAGPNIDQLVLAFEAKAYIGSTNSPEECSIGLGAGSMELAPVQRVPFGLVIKDCLRSYENEVNALRLVGHHTSVPAPRIVDTGVYGNKKYLVMSRLPGQMLGDVLHLMSYAERDRFADKLGECVAQIRQIPNFTPHHLCDTLGGPLSDHRIPDTCGGPYNTEEDFNDHLTSHLNCTSAAFFNGQTPPQNHTIYFTHSDFHWTNLLVDRGQLSGIVDWEIAGHKPEYWEYTKAVWTSLGDPILQALFHRAFKKFGNYEAELAAERKLWRYTPFGV</sequence>
<dbReference type="Gene3D" id="3.90.1200.10">
    <property type="match status" value="1"/>
</dbReference>
<dbReference type="OrthoDB" id="2906425at2759"/>
<dbReference type="GeneID" id="28841102"/>
<protein>
    <recommendedName>
        <fullName evidence="1">Aminoglycoside phosphotransferase domain-containing protein</fullName>
    </recommendedName>
</protein>
<dbReference type="EMBL" id="KV460244">
    <property type="protein sequence ID" value="OBT94386.1"/>
    <property type="molecule type" value="Genomic_DNA"/>
</dbReference>
<feature type="domain" description="Aminoglycoside phosphotransferase" evidence="1">
    <location>
        <begin position="267"/>
        <end position="461"/>
    </location>
</feature>
<reference evidence="2 3" key="1">
    <citation type="submission" date="2016-03" db="EMBL/GenBank/DDBJ databases">
        <title>Comparative genomics of Pseudogymnoascus destructans, the fungus causing white-nose syndrome of bats.</title>
        <authorList>
            <person name="Palmer J.M."/>
            <person name="Drees K.P."/>
            <person name="Foster J.T."/>
            <person name="Lindner D.L."/>
        </authorList>
    </citation>
    <scope>NUCLEOTIDE SEQUENCE [LARGE SCALE GENOMIC DNA]</scope>
    <source>
        <strain evidence="2 3">UAMH 10579</strain>
    </source>
</reference>
<dbReference type="STRING" id="342668.A0A1B8GEY1"/>
<accession>A0A1B8GEY1</accession>
<dbReference type="PANTHER" id="PTHR21310">
    <property type="entry name" value="AMINOGLYCOSIDE PHOSPHOTRANSFERASE-RELATED-RELATED"/>
    <property type="match status" value="1"/>
</dbReference>
<keyword evidence="3" id="KW-1185">Reference proteome</keyword>
<dbReference type="InterPro" id="IPR011009">
    <property type="entry name" value="Kinase-like_dom_sf"/>
</dbReference>
<organism evidence="2 3">
    <name type="scientific">Pseudogymnoascus verrucosus</name>
    <dbReference type="NCBI Taxonomy" id="342668"/>
    <lineage>
        <taxon>Eukaryota</taxon>
        <taxon>Fungi</taxon>
        <taxon>Dikarya</taxon>
        <taxon>Ascomycota</taxon>
        <taxon>Pezizomycotina</taxon>
        <taxon>Leotiomycetes</taxon>
        <taxon>Thelebolales</taxon>
        <taxon>Thelebolaceae</taxon>
        <taxon>Pseudogymnoascus</taxon>
    </lineage>
</organism>
<gene>
    <name evidence="2" type="ORF">VE01_07716</name>
</gene>
<dbReference type="SUPFAM" id="SSF56112">
    <property type="entry name" value="Protein kinase-like (PK-like)"/>
    <property type="match status" value="1"/>
</dbReference>
<dbReference type="InterPro" id="IPR002575">
    <property type="entry name" value="Aminoglycoside_PTrfase"/>
</dbReference>
<dbReference type="RefSeq" id="XP_018128119.1">
    <property type="nucleotide sequence ID" value="XM_018277149.2"/>
</dbReference>
<proteinExistence type="predicted"/>
<dbReference type="Pfam" id="PF01636">
    <property type="entry name" value="APH"/>
    <property type="match status" value="1"/>
</dbReference>
<dbReference type="AlphaFoldDB" id="A0A1B8GEY1"/>
<reference evidence="3" key="2">
    <citation type="journal article" date="2018" name="Nat. Commun.">
        <title>Extreme sensitivity to ultraviolet light in the fungal pathogen causing white-nose syndrome of bats.</title>
        <authorList>
            <person name="Palmer J.M."/>
            <person name="Drees K.P."/>
            <person name="Foster J.T."/>
            <person name="Lindner D.L."/>
        </authorList>
    </citation>
    <scope>NUCLEOTIDE SEQUENCE [LARGE SCALE GENOMIC DNA]</scope>
    <source>
        <strain evidence="3">UAMH 10579</strain>
    </source>
</reference>
<evidence type="ECO:0000259" key="1">
    <source>
        <dbReference type="Pfam" id="PF01636"/>
    </source>
</evidence>
<dbReference type="InterPro" id="IPR051678">
    <property type="entry name" value="AGP_Transferase"/>
</dbReference>
<dbReference type="Proteomes" id="UP000091956">
    <property type="component" value="Unassembled WGS sequence"/>
</dbReference>